<evidence type="ECO:0000256" key="1">
    <source>
        <dbReference type="SAM" id="MobiDB-lite"/>
    </source>
</evidence>
<organism evidence="2 3">
    <name type="scientific">Drechslerella stenobrocha 248</name>
    <dbReference type="NCBI Taxonomy" id="1043628"/>
    <lineage>
        <taxon>Eukaryota</taxon>
        <taxon>Fungi</taxon>
        <taxon>Dikarya</taxon>
        <taxon>Ascomycota</taxon>
        <taxon>Pezizomycotina</taxon>
        <taxon>Orbiliomycetes</taxon>
        <taxon>Orbiliales</taxon>
        <taxon>Orbiliaceae</taxon>
        <taxon>Drechslerella</taxon>
    </lineage>
</organism>
<sequence length="92" mass="9553">MGFEGRGEVADEVGRRDSMAVIYGIIGNPPNVSRSSQPAAAVAAANSPKGGSGSTTTAAAEEAERRKRKQNGEMEMEMKDIPKQRDEGGSGG</sequence>
<dbReference type="EMBL" id="KI966390">
    <property type="protein sequence ID" value="EWC48366.1"/>
    <property type="molecule type" value="Genomic_DNA"/>
</dbReference>
<dbReference type="Proteomes" id="UP000024837">
    <property type="component" value="Unassembled WGS sequence"/>
</dbReference>
<protein>
    <submittedName>
        <fullName evidence="2">Uncharacterized protein</fullName>
    </submittedName>
</protein>
<gene>
    <name evidence="2" type="ORF">DRE_02135</name>
</gene>
<name>W7HW20_9PEZI</name>
<dbReference type="AlphaFoldDB" id="W7HW20"/>
<feature type="compositionally biased region" description="Basic and acidic residues" evidence="1">
    <location>
        <begin position="62"/>
        <end position="92"/>
    </location>
</feature>
<feature type="compositionally biased region" description="Low complexity" evidence="1">
    <location>
        <begin position="39"/>
        <end position="60"/>
    </location>
</feature>
<keyword evidence="3" id="KW-1185">Reference proteome</keyword>
<proteinExistence type="predicted"/>
<accession>W7HW20</accession>
<reference evidence="2 3" key="1">
    <citation type="submission" date="2013-05" db="EMBL/GenBank/DDBJ databases">
        <title>Drechslerella stenobrocha genome reveals carnivorous origination and mechanical trapping mechanism of predatory fungi.</title>
        <authorList>
            <person name="Liu X."/>
            <person name="Zhang W."/>
            <person name="Liu K."/>
        </authorList>
    </citation>
    <scope>NUCLEOTIDE SEQUENCE [LARGE SCALE GENOMIC DNA]</scope>
    <source>
        <strain evidence="2 3">248</strain>
    </source>
</reference>
<feature type="region of interest" description="Disordered" evidence="1">
    <location>
        <begin position="27"/>
        <end position="92"/>
    </location>
</feature>
<dbReference type="HOGENOM" id="CLU_2413245_0_0_1"/>
<evidence type="ECO:0000313" key="2">
    <source>
        <dbReference type="EMBL" id="EWC48366.1"/>
    </source>
</evidence>
<evidence type="ECO:0000313" key="3">
    <source>
        <dbReference type="Proteomes" id="UP000024837"/>
    </source>
</evidence>